<evidence type="ECO:0000259" key="6">
    <source>
        <dbReference type="SMART" id="SM01403"/>
    </source>
</evidence>
<dbReference type="OrthoDB" id="10248551at2759"/>
<accession>A0A8H7ZK10</accession>
<organism evidence="7 8">
    <name type="scientific">Candida metapsilosis</name>
    <dbReference type="NCBI Taxonomy" id="273372"/>
    <lineage>
        <taxon>Eukaryota</taxon>
        <taxon>Fungi</taxon>
        <taxon>Dikarya</taxon>
        <taxon>Ascomycota</taxon>
        <taxon>Saccharomycotina</taxon>
        <taxon>Pichiomycetes</taxon>
        <taxon>Debaryomycetaceae</taxon>
        <taxon>Candida/Lodderomyces clade</taxon>
        <taxon>Candida</taxon>
    </lineage>
</organism>
<name>A0A8H7ZK10_9ASCO</name>
<dbReference type="PROSITE" id="PS00361">
    <property type="entry name" value="RIBOSOMAL_S10"/>
    <property type="match status" value="1"/>
</dbReference>
<evidence type="ECO:0000256" key="5">
    <source>
        <dbReference type="ARBA" id="ARBA00035450"/>
    </source>
</evidence>
<dbReference type="InterPro" id="IPR018268">
    <property type="entry name" value="Ribosomal_uS10_CS"/>
</dbReference>
<dbReference type="Gene3D" id="3.30.70.600">
    <property type="entry name" value="Ribosomal protein S10 domain"/>
    <property type="match status" value="1"/>
</dbReference>
<keyword evidence="2" id="KW-0689">Ribosomal protein</keyword>
<gene>
    <name evidence="7" type="ORF">I9W82_002243</name>
</gene>
<dbReference type="HAMAP" id="MF_00508">
    <property type="entry name" value="Ribosomal_uS10"/>
    <property type="match status" value="1"/>
</dbReference>
<evidence type="ECO:0000313" key="7">
    <source>
        <dbReference type="EMBL" id="KAG5420362.1"/>
    </source>
</evidence>
<dbReference type="EMBL" id="JAEOAQ010000002">
    <property type="protein sequence ID" value="KAG5420362.1"/>
    <property type="molecule type" value="Genomic_DNA"/>
</dbReference>
<dbReference type="InterPro" id="IPR027486">
    <property type="entry name" value="Ribosomal_uS10_dom"/>
</dbReference>
<dbReference type="NCBIfam" id="TIGR01046">
    <property type="entry name" value="uS10_euk_arch"/>
    <property type="match status" value="1"/>
</dbReference>
<dbReference type="PANTHER" id="PTHR11700">
    <property type="entry name" value="30S RIBOSOMAL PROTEIN S10 FAMILY MEMBER"/>
    <property type="match status" value="1"/>
</dbReference>
<evidence type="ECO:0000256" key="3">
    <source>
        <dbReference type="ARBA" id="ARBA00023274"/>
    </source>
</evidence>
<dbReference type="InterPro" id="IPR036838">
    <property type="entry name" value="Ribosomal_uS10_dom_sf"/>
</dbReference>
<reference evidence="7 8" key="1">
    <citation type="submission" date="2020-12" db="EMBL/GenBank/DDBJ databases">
        <title>Effect of drift, selection, and recombination on the evolution of hybrid genomes in Candida yeast pathogens.</title>
        <authorList>
            <person name="Mixao V."/>
            <person name="Ksiezopolska E."/>
            <person name="Saus E."/>
            <person name="Boekhout T."/>
            <person name="Gacser A."/>
            <person name="Gabaldon T."/>
        </authorList>
    </citation>
    <scope>NUCLEOTIDE SEQUENCE [LARGE SCALE GENOMIC DNA]</scope>
    <source>
        <strain evidence="7 8">BP57</strain>
    </source>
</reference>
<evidence type="ECO:0000256" key="4">
    <source>
        <dbReference type="ARBA" id="ARBA00035162"/>
    </source>
</evidence>
<evidence type="ECO:0000256" key="1">
    <source>
        <dbReference type="ARBA" id="ARBA00007102"/>
    </source>
</evidence>
<dbReference type="Pfam" id="PF00338">
    <property type="entry name" value="Ribosomal_S10"/>
    <property type="match status" value="1"/>
</dbReference>
<keyword evidence="8" id="KW-1185">Reference proteome</keyword>
<sequence>MSAPINKEKLEQEPEQQIHKIRITLTSTKVKQLENVSANIIKNASQSNIVKKGPVRMPTKVLKITTRKAPNGEGSKTWDAYEMRIHKRVIDLQAPAATVKKITQITIEPGVDVEVTIAA</sequence>
<dbReference type="PRINTS" id="PR00971">
    <property type="entry name" value="RIBOSOMALS10"/>
</dbReference>
<dbReference type="GeneID" id="93650872"/>
<dbReference type="GO" id="GO:0003723">
    <property type="term" value="F:RNA binding"/>
    <property type="evidence" value="ECO:0007669"/>
    <property type="project" value="InterPro"/>
</dbReference>
<dbReference type="Proteomes" id="UP000669133">
    <property type="component" value="Unassembled WGS sequence"/>
</dbReference>
<dbReference type="InterPro" id="IPR005729">
    <property type="entry name" value="Ribosomal_uS10_euk/arc"/>
</dbReference>
<comment type="similarity">
    <text evidence="1">Belongs to the universal ribosomal protein uS10 family.</text>
</comment>
<evidence type="ECO:0000256" key="2">
    <source>
        <dbReference type="ARBA" id="ARBA00022980"/>
    </source>
</evidence>
<protein>
    <recommendedName>
        <fullName evidence="4">Small ribosomal subunit protein uS10</fullName>
    </recommendedName>
    <alternativeName>
        <fullName evidence="5">40S ribosomal protein S20</fullName>
    </alternativeName>
</protein>
<feature type="domain" description="Small ribosomal subunit protein uS10" evidence="6">
    <location>
        <begin position="22"/>
        <end position="116"/>
    </location>
</feature>
<keyword evidence="3" id="KW-0687">Ribonucleoprotein</keyword>
<dbReference type="GO" id="GO:0015935">
    <property type="term" value="C:small ribosomal subunit"/>
    <property type="evidence" value="ECO:0007669"/>
    <property type="project" value="InterPro"/>
</dbReference>
<dbReference type="SUPFAM" id="SSF54999">
    <property type="entry name" value="Ribosomal protein S10"/>
    <property type="match status" value="1"/>
</dbReference>
<dbReference type="AlphaFoldDB" id="A0A8H7ZK10"/>
<dbReference type="RefSeq" id="XP_067549478.1">
    <property type="nucleotide sequence ID" value="XM_067691077.1"/>
</dbReference>
<dbReference type="SMART" id="SM01403">
    <property type="entry name" value="Ribosomal_S10"/>
    <property type="match status" value="1"/>
</dbReference>
<dbReference type="InterPro" id="IPR001848">
    <property type="entry name" value="Ribosomal_uS10"/>
</dbReference>
<proteinExistence type="inferred from homology"/>
<dbReference type="FunFam" id="3.30.70.600:FF:000004">
    <property type="entry name" value="30S ribosomal protein S10"/>
    <property type="match status" value="1"/>
</dbReference>
<evidence type="ECO:0000313" key="8">
    <source>
        <dbReference type="Proteomes" id="UP000669133"/>
    </source>
</evidence>
<dbReference type="GO" id="GO:0006412">
    <property type="term" value="P:translation"/>
    <property type="evidence" value="ECO:0007669"/>
    <property type="project" value="InterPro"/>
</dbReference>
<dbReference type="GO" id="GO:0003735">
    <property type="term" value="F:structural constituent of ribosome"/>
    <property type="evidence" value="ECO:0007669"/>
    <property type="project" value="InterPro"/>
</dbReference>
<comment type="caution">
    <text evidence="7">The sequence shown here is derived from an EMBL/GenBank/DDBJ whole genome shotgun (WGS) entry which is preliminary data.</text>
</comment>